<reference evidence="4" key="1">
    <citation type="submission" date="2014-04" db="EMBL/GenBank/DDBJ databases">
        <title>Evolutionary Origins and Diversification of the Mycorrhizal Mutualists.</title>
        <authorList>
            <consortium name="DOE Joint Genome Institute"/>
            <consortium name="Mycorrhizal Genomics Consortium"/>
            <person name="Kohler A."/>
            <person name="Kuo A."/>
            <person name="Nagy L.G."/>
            <person name="Floudas D."/>
            <person name="Copeland A."/>
            <person name="Barry K.W."/>
            <person name="Cichocki N."/>
            <person name="Veneault-Fourrey C."/>
            <person name="LaButti K."/>
            <person name="Lindquist E.A."/>
            <person name="Lipzen A."/>
            <person name="Lundell T."/>
            <person name="Morin E."/>
            <person name="Murat C."/>
            <person name="Riley R."/>
            <person name="Ohm R."/>
            <person name="Sun H."/>
            <person name="Tunlid A."/>
            <person name="Henrissat B."/>
            <person name="Grigoriev I.V."/>
            <person name="Hibbett D.S."/>
            <person name="Martin F."/>
        </authorList>
    </citation>
    <scope>NUCLEOTIDE SEQUENCE [LARGE SCALE GENOMIC DNA]</scope>
    <source>
        <strain evidence="4">FD-334 SS-4</strain>
    </source>
</reference>
<proteinExistence type="predicted"/>
<dbReference type="Proteomes" id="UP000054270">
    <property type="component" value="Unassembled WGS sequence"/>
</dbReference>
<keyword evidence="2" id="KW-0472">Membrane</keyword>
<sequence>MRNTFLVFRLVLLGLFFNFALLSLIFAAWNVNASIAVGIPTSSASIFIIFQSCLVFFGVTLALADIFHPEARMSRTTVECTWVGVLAIFQMGGAIGAVIASKGSACSIDADHNICVSASLLIPTAWLSALLFMTYFLALFIATITHKGIYPDIWQRTVYSVQWFESPRAAPPREKGALDSYTGSVFDDKDVYAAFYHDPEAHRPKYREEPAPWATSPGRRGIDPPFARKPHGTSPASSPTIAIPDRSADPSLSPGGGARSIEKFREANVLARAEGAAEFTRHQHTRTGSFPLSVLDLDQPIPLTRLSEWVRATDLADARRSEGGSGALFSQ</sequence>
<dbReference type="OMA" id="RGVDHPF"/>
<evidence type="ECO:0000313" key="3">
    <source>
        <dbReference type="EMBL" id="KJA27557.1"/>
    </source>
</evidence>
<feature type="transmembrane region" description="Helical" evidence="2">
    <location>
        <begin position="80"/>
        <end position="100"/>
    </location>
</feature>
<dbReference type="OrthoDB" id="3188789at2759"/>
<feature type="transmembrane region" description="Helical" evidence="2">
    <location>
        <begin position="43"/>
        <end position="68"/>
    </location>
</feature>
<keyword evidence="4" id="KW-1185">Reference proteome</keyword>
<feature type="transmembrane region" description="Helical" evidence="2">
    <location>
        <begin position="120"/>
        <end position="142"/>
    </location>
</feature>
<keyword evidence="2" id="KW-1133">Transmembrane helix</keyword>
<keyword evidence="2" id="KW-0812">Transmembrane</keyword>
<evidence type="ECO:0000256" key="2">
    <source>
        <dbReference type="SAM" id="Phobius"/>
    </source>
</evidence>
<accession>A0A0D2LIT6</accession>
<dbReference type="EMBL" id="KN817524">
    <property type="protein sequence ID" value="KJA27557.1"/>
    <property type="molecule type" value="Genomic_DNA"/>
</dbReference>
<name>A0A0D2LIT6_HYPSF</name>
<feature type="region of interest" description="Disordered" evidence="1">
    <location>
        <begin position="206"/>
        <end position="259"/>
    </location>
</feature>
<dbReference type="AlphaFoldDB" id="A0A0D2LIT6"/>
<evidence type="ECO:0000256" key="1">
    <source>
        <dbReference type="SAM" id="MobiDB-lite"/>
    </source>
</evidence>
<dbReference type="STRING" id="945553.A0A0D2LIT6"/>
<protein>
    <submittedName>
        <fullName evidence="3">Uncharacterized protein</fullName>
    </submittedName>
</protein>
<evidence type="ECO:0000313" key="4">
    <source>
        <dbReference type="Proteomes" id="UP000054270"/>
    </source>
</evidence>
<gene>
    <name evidence="3" type="ORF">HYPSUDRAFT_35474</name>
</gene>
<organism evidence="3 4">
    <name type="scientific">Hypholoma sublateritium (strain FD-334 SS-4)</name>
    <dbReference type="NCBI Taxonomy" id="945553"/>
    <lineage>
        <taxon>Eukaryota</taxon>
        <taxon>Fungi</taxon>
        <taxon>Dikarya</taxon>
        <taxon>Basidiomycota</taxon>
        <taxon>Agaricomycotina</taxon>
        <taxon>Agaricomycetes</taxon>
        <taxon>Agaricomycetidae</taxon>
        <taxon>Agaricales</taxon>
        <taxon>Agaricineae</taxon>
        <taxon>Strophariaceae</taxon>
        <taxon>Hypholoma</taxon>
    </lineage>
</organism>